<dbReference type="InterPro" id="IPR002878">
    <property type="entry name" value="ChsH2_C"/>
</dbReference>
<dbReference type="PANTHER" id="PTHR34069:SF2">
    <property type="entry name" value="BETA-KETOACYL-[ACYL-CARRIER-PROTEIN] SYNTHASE III"/>
    <property type="match status" value="1"/>
</dbReference>
<accession>A0ABN2NEG7</accession>
<dbReference type="SUPFAM" id="SSF53901">
    <property type="entry name" value="Thiolase-like"/>
    <property type="match status" value="2"/>
</dbReference>
<proteinExistence type="predicted"/>
<dbReference type="InterPro" id="IPR012340">
    <property type="entry name" value="NA-bd_OB-fold"/>
</dbReference>
<reference evidence="2 3" key="1">
    <citation type="journal article" date="2019" name="Int. J. Syst. Evol. Microbiol.">
        <title>The Global Catalogue of Microorganisms (GCM) 10K type strain sequencing project: providing services to taxonomists for standard genome sequencing and annotation.</title>
        <authorList>
            <consortium name="The Broad Institute Genomics Platform"/>
            <consortium name="The Broad Institute Genome Sequencing Center for Infectious Disease"/>
            <person name="Wu L."/>
            <person name="Ma J."/>
        </authorList>
    </citation>
    <scope>NUCLEOTIDE SEQUENCE [LARGE SCALE GENOMIC DNA]</scope>
    <source>
        <strain evidence="2 3">JCM 16009</strain>
    </source>
</reference>
<feature type="domain" description="ChsH2 C-terminal OB-fold" evidence="1">
    <location>
        <begin position="393"/>
        <end position="448"/>
    </location>
</feature>
<dbReference type="InterPro" id="IPR016039">
    <property type="entry name" value="Thiolase-like"/>
</dbReference>
<dbReference type="CDD" id="cd00827">
    <property type="entry name" value="init_cond_enzymes"/>
    <property type="match status" value="1"/>
</dbReference>
<protein>
    <submittedName>
        <fullName evidence="2">Hydroxymethylglutaryl-CoA synthase family protein</fullName>
    </submittedName>
</protein>
<dbReference type="EMBL" id="BAAAQK010000020">
    <property type="protein sequence ID" value="GAA1865785.1"/>
    <property type="molecule type" value="Genomic_DNA"/>
</dbReference>
<sequence length="472" mass="49432">MGILAYGSYVPYWRLSRSTIRAATGVGRGSGTRAVAGYDEDSTTLAVEAARDALRTSPIPAQECGGLVLATSSPVYADKTNATALHAALGLPQDAHVADAAGAVRSGIAALLSAMYRPSATLVALSDLRSGPSGSSDEARGGDGAAAFVVGDAGGGELVAELIGVGSASREFLDRWKAPGEPWSATWEERFGEDLYRELGVASVDHALKQAGISVTDVDHLAVTGLSDRAAGRLGRDVGVDRAKVADDLVDRIGNCGAAHPGLLLAAVLDAVGPDQVVAVTVLADGADTLLFRTSPVHRPRVRGVEEQIRGGTGEVSYVDFLTWRGLVERQQPRRPDPDRAVAPATNRQLDWKFGFTCSACLSCGTRHLPPQQVCLRCGTVDSMAPTRLADTPATIATYTVDHLAFSLAPPVVGAVVDFDGGGRFMCELTDLAVDGLAVGQRVGMSFRRVSTTGGIHNYFWKATPLNEERPA</sequence>
<evidence type="ECO:0000313" key="3">
    <source>
        <dbReference type="Proteomes" id="UP001500449"/>
    </source>
</evidence>
<organism evidence="2 3">
    <name type="scientific">Pseudonocardia ailaonensis</name>
    <dbReference type="NCBI Taxonomy" id="367279"/>
    <lineage>
        <taxon>Bacteria</taxon>
        <taxon>Bacillati</taxon>
        <taxon>Actinomycetota</taxon>
        <taxon>Actinomycetes</taxon>
        <taxon>Pseudonocardiales</taxon>
        <taxon>Pseudonocardiaceae</taxon>
        <taxon>Pseudonocardia</taxon>
    </lineage>
</organism>
<dbReference type="Pfam" id="PF01796">
    <property type="entry name" value="OB_ChsH2_C"/>
    <property type="match status" value="1"/>
</dbReference>
<dbReference type="PANTHER" id="PTHR34069">
    <property type="entry name" value="3-OXOACYL-[ACYL-CARRIER-PROTEIN] SYNTHASE 3"/>
    <property type="match status" value="1"/>
</dbReference>
<keyword evidence="3" id="KW-1185">Reference proteome</keyword>
<gene>
    <name evidence="2" type="ORF">GCM10009836_52670</name>
</gene>
<dbReference type="Proteomes" id="UP001500449">
    <property type="component" value="Unassembled WGS sequence"/>
</dbReference>
<evidence type="ECO:0000259" key="1">
    <source>
        <dbReference type="Pfam" id="PF01796"/>
    </source>
</evidence>
<evidence type="ECO:0000313" key="2">
    <source>
        <dbReference type="EMBL" id="GAA1865785.1"/>
    </source>
</evidence>
<name>A0ABN2NEG7_9PSEU</name>
<comment type="caution">
    <text evidence="2">The sequence shown here is derived from an EMBL/GenBank/DDBJ whole genome shotgun (WGS) entry which is preliminary data.</text>
</comment>
<dbReference type="SUPFAM" id="SSF50249">
    <property type="entry name" value="Nucleic acid-binding proteins"/>
    <property type="match status" value="1"/>
</dbReference>
<dbReference type="Gene3D" id="3.40.47.10">
    <property type="match status" value="2"/>
</dbReference>